<dbReference type="InterPro" id="IPR009048">
    <property type="entry name" value="A-macroglobulin_rcpt-bd"/>
</dbReference>
<evidence type="ECO:0000256" key="3">
    <source>
        <dbReference type="ARBA" id="ARBA00023157"/>
    </source>
</evidence>
<evidence type="ECO:0000259" key="4">
    <source>
        <dbReference type="PROSITE" id="PS50189"/>
    </source>
</evidence>
<accession>A0AAV9SBK0</accession>
<dbReference type="SMART" id="SM01361">
    <property type="entry name" value="A2M_recep"/>
    <property type="match status" value="1"/>
</dbReference>
<dbReference type="Pfam" id="PF01759">
    <property type="entry name" value="NTR"/>
    <property type="match status" value="1"/>
</dbReference>
<comment type="subcellular location">
    <subcellularLocation>
        <location evidence="1">Secreted</location>
    </subcellularLocation>
</comment>
<dbReference type="PROSITE" id="PS50189">
    <property type="entry name" value="NTR"/>
    <property type="match status" value="1"/>
</dbReference>
<evidence type="ECO:0000313" key="5">
    <source>
        <dbReference type="EMBL" id="KAK5618649.1"/>
    </source>
</evidence>
<dbReference type="InterPro" id="IPR008993">
    <property type="entry name" value="TIMP-like_OB-fold"/>
</dbReference>
<dbReference type="InterPro" id="IPR050473">
    <property type="entry name" value="A2M/Complement_sys"/>
</dbReference>
<proteinExistence type="predicted"/>
<dbReference type="Gene3D" id="2.60.40.690">
    <property type="entry name" value="Alpha-macroglobulin, receptor-binding domain"/>
    <property type="match status" value="1"/>
</dbReference>
<gene>
    <name evidence="5" type="ORF">CRENBAI_014611</name>
</gene>
<evidence type="ECO:0000256" key="2">
    <source>
        <dbReference type="ARBA" id="ARBA00022525"/>
    </source>
</evidence>
<reference evidence="5 6" key="1">
    <citation type="submission" date="2021-06" db="EMBL/GenBank/DDBJ databases">
        <authorList>
            <person name="Palmer J.M."/>
        </authorList>
    </citation>
    <scope>NUCLEOTIDE SEQUENCE [LARGE SCALE GENOMIC DNA]</scope>
    <source>
        <strain evidence="5 6">MEX-2019</strain>
        <tissue evidence="5">Muscle</tissue>
    </source>
</reference>
<keyword evidence="6" id="KW-1185">Reference proteome</keyword>
<dbReference type="SUPFAM" id="SSF49410">
    <property type="entry name" value="Alpha-macroglobulin receptor domain"/>
    <property type="match status" value="1"/>
</dbReference>
<evidence type="ECO:0000313" key="6">
    <source>
        <dbReference type="Proteomes" id="UP001311232"/>
    </source>
</evidence>
<feature type="domain" description="NTR" evidence="4">
    <location>
        <begin position="124"/>
        <end position="271"/>
    </location>
</feature>
<dbReference type="GO" id="GO:0005576">
    <property type="term" value="C:extracellular region"/>
    <property type="evidence" value="ECO:0007669"/>
    <property type="project" value="UniProtKB-SubCell"/>
</dbReference>
<dbReference type="Gene3D" id="2.40.50.120">
    <property type="match status" value="1"/>
</dbReference>
<dbReference type="InterPro" id="IPR018933">
    <property type="entry name" value="Netrin_module_non-TIMP"/>
</dbReference>
<dbReference type="Pfam" id="PF07677">
    <property type="entry name" value="A2M_recep"/>
    <property type="match status" value="1"/>
</dbReference>
<dbReference type="SMART" id="SM00643">
    <property type="entry name" value="C345C"/>
    <property type="match status" value="1"/>
</dbReference>
<dbReference type="AlphaFoldDB" id="A0AAV9SBK0"/>
<evidence type="ECO:0000256" key="1">
    <source>
        <dbReference type="ARBA" id="ARBA00004613"/>
    </source>
</evidence>
<dbReference type="PANTHER" id="PTHR11412">
    <property type="entry name" value="MACROGLOBULIN / COMPLEMENT"/>
    <property type="match status" value="1"/>
</dbReference>
<dbReference type="PANTHER" id="PTHR11412:SF81">
    <property type="entry name" value="COMPLEMENT C3"/>
    <property type="match status" value="1"/>
</dbReference>
<dbReference type="EMBL" id="JAHHUM010000607">
    <property type="protein sequence ID" value="KAK5618649.1"/>
    <property type="molecule type" value="Genomic_DNA"/>
</dbReference>
<dbReference type="FunFam" id="2.40.50.120:FF:000013">
    <property type="entry name" value="Complement C3"/>
    <property type="match status" value="1"/>
</dbReference>
<dbReference type="SUPFAM" id="SSF50242">
    <property type="entry name" value="TIMP-like"/>
    <property type="match status" value="1"/>
</dbReference>
<dbReference type="Proteomes" id="UP001311232">
    <property type="component" value="Unassembled WGS sequence"/>
</dbReference>
<organism evidence="5 6">
    <name type="scientific">Crenichthys baileyi</name>
    <name type="common">White River springfish</name>
    <dbReference type="NCBI Taxonomy" id="28760"/>
    <lineage>
        <taxon>Eukaryota</taxon>
        <taxon>Metazoa</taxon>
        <taxon>Chordata</taxon>
        <taxon>Craniata</taxon>
        <taxon>Vertebrata</taxon>
        <taxon>Euteleostomi</taxon>
        <taxon>Actinopterygii</taxon>
        <taxon>Neopterygii</taxon>
        <taxon>Teleostei</taxon>
        <taxon>Neoteleostei</taxon>
        <taxon>Acanthomorphata</taxon>
        <taxon>Ovalentaria</taxon>
        <taxon>Atherinomorphae</taxon>
        <taxon>Cyprinodontiformes</taxon>
        <taxon>Goodeidae</taxon>
        <taxon>Crenichthys</taxon>
    </lineage>
</organism>
<dbReference type="InterPro" id="IPR036595">
    <property type="entry name" value="A-macroglobulin_rcpt-bd_sf"/>
</dbReference>
<comment type="caution">
    <text evidence="5">The sequence shown here is derived from an EMBL/GenBank/DDBJ whole genome shotgun (WGS) entry which is preliminary data.</text>
</comment>
<keyword evidence="2" id="KW-0964">Secreted</keyword>
<name>A0AAV9SBK0_9TELE</name>
<keyword evidence="3" id="KW-1015">Disulfide bond</keyword>
<sequence>MERQASMSILDIGLPTGYTFNKNDLEALSKGRDRIIAQYEANKALSEKGSLIIYLNTVSNRRPEEISFRIEREMKVGVLQPASVSVYEYYNNKRCVKFYRPERRDGELLRLCENEGCFCAEENCSKQRKEKISNEDRETKACESSQTSKIDFVYQVIVEDFFENYTTDSYTVRILQTLKKGTTDESPEGKFRTFLTYQHCREALDLNPSKSYLIMGSSSDIYKVGISYRYIIGETTWVEYWPTQEECQTEKYRPTCIGMESLQEQIQDFGCHLK</sequence>
<dbReference type="InterPro" id="IPR001134">
    <property type="entry name" value="Netrin_domain"/>
</dbReference>
<protein>
    <recommendedName>
        <fullName evidence="4">NTR domain-containing protein</fullName>
    </recommendedName>
</protein>